<dbReference type="Proteomes" id="UP000695000">
    <property type="component" value="Unplaced"/>
</dbReference>
<dbReference type="GeneID" id="108561186"/>
<name>A0ABM1MIV9_NICVS</name>
<reference evidence="5" key="1">
    <citation type="submission" date="2025-08" db="UniProtKB">
        <authorList>
            <consortium name="RefSeq"/>
        </authorList>
    </citation>
    <scope>IDENTIFICATION</scope>
    <source>
        <tissue evidence="5">Whole Larva</tissue>
    </source>
</reference>
<dbReference type="SUPFAM" id="SSF81383">
    <property type="entry name" value="F-box domain"/>
    <property type="match status" value="1"/>
</dbReference>
<dbReference type="Gene3D" id="3.80.10.10">
    <property type="entry name" value="Ribonuclease Inhibitor"/>
    <property type="match status" value="1"/>
</dbReference>
<dbReference type="InterPro" id="IPR032675">
    <property type="entry name" value="LRR_dom_sf"/>
</dbReference>
<sequence length="442" mass="50104">MSKNVLQPLDVNRTSMDRSPVRKRARYDSPVKEGWSLTSHNLKLDEVFDFGVGVLNSDSETQTDDEECPRDASSYDDCLEPTAEPDEPAADSISLDDWDGFLIKKPVISNTSIDQFCRLSDEVILHIFHFLPKRQLTQIACVSKRFHRLTEDESLWARMDVSNRVLYPGALGQILSRQVVILRLAQSEISHPAIMPDCRASNEDFQSRLLYLDLSLVHVSPESLTSLFTKCQRLKKLSLEHVQINTEVLQALAQNKELEVLNLAMVQGIEVDGLKVLLKNCKKLRELNLAWTFLSCPSIKLLCAQLPKTLDRLNISGCRKLLTDNYVLDLVKSCPGLRELDLSDCTGLTGTAIHHIILLEDLNFLALSRCYLIPYRSLLTLKKVKSLVYLDVHGGYIDYTELRIIQDGLGSHIHINKFKFSSVARPTVGARRSSIWNMRVRD</sequence>
<keyword evidence="1" id="KW-0833">Ubl conjugation pathway</keyword>
<dbReference type="PANTHER" id="PTHR13318">
    <property type="entry name" value="PARTNER OF PAIRED, ISOFORM B-RELATED"/>
    <property type="match status" value="1"/>
</dbReference>
<dbReference type="GO" id="GO:0016301">
    <property type="term" value="F:kinase activity"/>
    <property type="evidence" value="ECO:0007669"/>
    <property type="project" value="UniProtKB-KW"/>
</dbReference>
<evidence type="ECO:0000313" key="4">
    <source>
        <dbReference type="Proteomes" id="UP000695000"/>
    </source>
</evidence>
<protein>
    <submittedName>
        <fullName evidence="5">S-phase kinase-associated protein 2 isoform X1</fullName>
    </submittedName>
</protein>
<keyword evidence="5" id="KW-0808">Transferase</keyword>
<organism evidence="4 5">
    <name type="scientific">Nicrophorus vespilloides</name>
    <name type="common">Boreal carrion beetle</name>
    <dbReference type="NCBI Taxonomy" id="110193"/>
    <lineage>
        <taxon>Eukaryota</taxon>
        <taxon>Metazoa</taxon>
        <taxon>Ecdysozoa</taxon>
        <taxon>Arthropoda</taxon>
        <taxon>Hexapoda</taxon>
        <taxon>Insecta</taxon>
        <taxon>Pterygota</taxon>
        <taxon>Neoptera</taxon>
        <taxon>Endopterygota</taxon>
        <taxon>Coleoptera</taxon>
        <taxon>Polyphaga</taxon>
        <taxon>Staphyliniformia</taxon>
        <taxon>Silphidae</taxon>
        <taxon>Nicrophorinae</taxon>
        <taxon>Nicrophorus</taxon>
    </lineage>
</organism>
<gene>
    <name evidence="5" type="primary">LOC108561186</name>
</gene>
<evidence type="ECO:0000256" key="1">
    <source>
        <dbReference type="ARBA" id="ARBA00022786"/>
    </source>
</evidence>
<dbReference type="Pfam" id="PF12937">
    <property type="entry name" value="F-box-like"/>
    <property type="match status" value="1"/>
</dbReference>
<dbReference type="InterPro" id="IPR036047">
    <property type="entry name" value="F-box-like_dom_sf"/>
</dbReference>
<dbReference type="SMART" id="SM00256">
    <property type="entry name" value="FBOX"/>
    <property type="match status" value="1"/>
</dbReference>
<evidence type="ECO:0000259" key="3">
    <source>
        <dbReference type="PROSITE" id="PS50181"/>
    </source>
</evidence>
<dbReference type="InterPro" id="IPR001810">
    <property type="entry name" value="F-box_dom"/>
</dbReference>
<accession>A0ABM1MIV9</accession>
<dbReference type="SUPFAM" id="SSF52047">
    <property type="entry name" value="RNI-like"/>
    <property type="match status" value="1"/>
</dbReference>
<evidence type="ECO:0000256" key="2">
    <source>
        <dbReference type="SAM" id="MobiDB-lite"/>
    </source>
</evidence>
<feature type="domain" description="F-box" evidence="3">
    <location>
        <begin position="113"/>
        <end position="159"/>
    </location>
</feature>
<keyword evidence="5" id="KW-0418">Kinase</keyword>
<dbReference type="RefSeq" id="XP_017774509.1">
    <property type="nucleotide sequence ID" value="XM_017919020.1"/>
</dbReference>
<feature type="region of interest" description="Disordered" evidence="2">
    <location>
        <begin position="1"/>
        <end position="25"/>
    </location>
</feature>
<evidence type="ECO:0000313" key="5">
    <source>
        <dbReference type="RefSeq" id="XP_017774509.1"/>
    </source>
</evidence>
<proteinExistence type="predicted"/>
<feature type="compositionally biased region" description="Acidic residues" evidence="2">
    <location>
        <begin position="77"/>
        <end position="91"/>
    </location>
</feature>
<feature type="region of interest" description="Disordered" evidence="2">
    <location>
        <begin position="57"/>
        <end position="91"/>
    </location>
</feature>
<dbReference type="SMART" id="SM00367">
    <property type="entry name" value="LRR_CC"/>
    <property type="match status" value="4"/>
</dbReference>
<dbReference type="InterPro" id="IPR006553">
    <property type="entry name" value="Leu-rich_rpt_Cys-con_subtyp"/>
</dbReference>
<feature type="compositionally biased region" description="Basic and acidic residues" evidence="2">
    <location>
        <begin position="15"/>
        <end position="25"/>
    </location>
</feature>
<dbReference type="PROSITE" id="PS50181">
    <property type="entry name" value="FBOX"/>
    <property type="match status" value="1"/>
</dbReference>
<keyword evidence="4" id="KW-1185">Reference proteome</keyword>